<feature type="region of interest" description="Disordered" evidence="1">
    <location>
        <begin position="1"/>
        <end position="59"/>
    </location>
</feature>
<organism evidence="2 3">
    <name type="scientific">Aspergillus novoparasiticus</name>
    <dbReference type="NCBI Taxonomy" id="986946"/>
    <lineage>
        <taxon>Eukaryota</taxon>
        <taxon>Fungi</taxon>
        <taxon>Dikarya</taxon>
        <taxon>Ascomycota</taxon>
        <taxon>Pezizomycotina</taxon>
        <taxon>Eurotiomycetes</taxon>
        <taxon>Eurotiomycetidae</taxon>
        <taxon>Eurotiales</taxon>
        <taxon>Aspergillaceae</taxon>
        <taxon>Aspergillus</taxon>
        <taxon>Aspergillus subgen. Circumdati</taxon>
    </lineage>
</organism>
<accession>A0A5N6EPW6</accession>
<name>A0A5N6EPW6_9EURO</name>
<reference evidence="2 3" key="1">
    <citation type="submission" date="2019-04" db="EMBL/GenBank/DDBJ databases">
        <title>Fungal friends and foes A comparative genomics study of 23 Aspergillus species from section Flavi.</title>
        <authorList>
            <consortium name="DOE Joint Genome Institute"/>
            <person name="Kjaerbolling I."/>
            <person name="Vesth T.C."/>
            <person name="Frisvad J.C."/>
            <person name="Nybo J.L."/>
            <person name="Theobald S."/>
            <person name="Kildgaard S."/>
            <person name="Petersen T.I."/>
            <person name="Kuo A."/>
            <person name="Sato A."/>
            <person name="Lyhne E.K."/>
            <person name="Kogle M.E."/>
            <person name="Wiebenga A."/>
            <person name="Kun R.S."/>
            <person name="Lubbers R.J."/>
            <person name="Makela M.R."/>
            <person name="Barry K."/>
            <person name="Chovatia M."/>
            <person name="Clum A."/>
            <person name="Daum C."/>
            <person name="Haridas S."/>
            <person name="He G."/>
            <person name="LaButti K."/>
            <person name="Lipzen A."/>
            <person name="Mondo S."/>
            <person name="Pangilinan J."/>
            <person name="Riley R."/>
            <person name="Salamov A."/>
            <person name="Simmons B.A."/>
            <person name="Magnuson J.K."/>
            <person name="Henrissat B."/>
            <person name="Mortensen U.H."/>
            <person name="Larsen T.O."/>
            <person name="De vries R.P."/>
            <person name="Grigoriev I.V."/>
            <person name="Machida M."/>
            <person name="Baker S.E."/>
            <person name="Andersen M.R."/>
        </authorList>
    </citation>
    <scope>NUCLEOTIDE SEQUENCE [LARGE SCALE GENOMIC DNA]</scope>
    <source>
        <strain evidence="2 3">CBS 126849</strain>
    </source>
</reference>
<evidence type="ECO:0000313" key="2">
    <source>
        <dbReference type="EMBL" id="KAB8219642.1"/>
    </source>
</evidence>
<feature type="compositionally biased region" description="Polar residues" evidence="1">
    <location>
        <begin position="8"/>
        <end position="46"/>
    </location>
</feature>
<dbReference type="AlphaFoldDB" id="A0A5N6EPW6"/>
<proteinExistence type="predicted"/>
<dbReference type="Proteomes" id="UP000326799">
    <property type="component" value="Unassembled WGS sequence"/>
</dbReference>
<sequence>MFGRISEFLSNWIPSEPTQPRPTTVNHTPFDATSDQVRRTQTSGERTGSLPVGSSVDTFIHSPDIQSTYSYAERPQRSESVRLQLRQTIPRPGVGMRRL</sequence>
<keyword evidence="3" id="KW-1185">Reference proteome</keyword>
<protein>
    <submittedName>
        <fullName evidence="2">Uncharacterized protein</fullName>
    </submittedName>
</protein>
<evidence type="ECO:0000256" key="1">
    <source>
        <dbReference type="SAM" id="MobiDB-lite"/>
    </source>
</evidence>
<dbReference type="EMBL" id="ML733436">
    <property type="protein sequence ID" value="KAB8219642.1"/>
    <property type="molecule type" value="Genomic_DNA"/>
</dbReference>
<evidence type="ECO:0000313" key="3">
    <source>
        <dbReference type="Proteomes" id="UP000326799"/>
    </source>
</evidence>
<gene>
    <name evidence="2" type="ORF">BDV33DRAFT_105798</name>
</gene>